<dbReference type="Gene3D" id="2.40.37.30">
    <property type="match status" value="2"/>
</dbReference>
<protein>
    <submittedName>
        <fullName evidence="3">Diaminopimelate decarboxylase</fullName>
        <ecNumber evidence="3">4.1.1.20</ecNumber>
    </submittedName>
</protein>
<dbReference type="OrthoDB" id="3189402at2"/>
<keyword evidence="4" id="KW-1185">Reference proteome</keyword>
<evidence type="ECO:0000259" key="1">
    <source>
        <dbReference type="Pfam" id="PF01168"/>
    </source>
</evidence>
<dbReference type="Pfam" id="PF21279">
    <property type="entry name" value="YhfX-like_C"/>
    <property type="match status" value="1"/>
</dbReference>
<accession>A0A1S6IMK9</accession>
<dbReference type="AlphaFoldDB" id="A0A1S6IMK9"/>
<dbReference type="EMBL" id="CP019728">
    <property type="protein sequence ID" value="AQS52788.1"/>
    <property type="molecule type" value="Genomic_DNA"/>
</dbReference>
<dbReference type="CDD" id="cd06811">
    <property type="entry name" value="PLPDE_III_yhfX_like"/>
    <property type="match status" value="1"/>
</dbReference>
<dbReference type="InterPro" id="IPR048449">
    <property type="entry name" value="YhfX-like_C"/>
</dbReference>
<dbReference type="InterPro" id="IPR001608">
    <property type="entry name" value="Ala_racemase_N"/>
</dbReference>
<dbReference type="Proteomes" id="UP000188993">
    <property type="component" value="Chromosome"/>
</dbReference>
<evidence type="ECO:0000313" key="4">
    <source>
        <dbReference type="Proteomes" id="UP000188993"/>
    </source>
</evidence>
<name>A0A1S6IMK9_9LACT</name>
<organism evidence="3 4">
    <name type="scientific">Jeotgalibaca dankookensis</name>
    <dbReference type="NCBI Taxonomy" id="708126"/>
    <lineage>
        <taxon>Bacteria</taxon>
        <taxon>Bacillati</taxon>
        <taxon>Bacillota</taxon>
        <taxon>Bacilli</taxon>
        <taxon>Lactobacillales</taxon>
        <taxon>Carnobacteriaceae</taxon>
        <taxon>Jeotgalibaca</taxon>
    </lineage>
</organism>
<dbReference type="InterPro" id="IPR029066">
    <property type="entry name" value="PLP-binding_barrel"/>
</dbReference>
<dbReference type="EC" id="4.1.1.20" evidence="3"/>
<keyword evidence="3" id="KW-0456">Lyase</keyword>
<reference evidence="3 4" key="1">
    <citation type="journal article" date="2014" name="Int. J. Syst. Evol. Microbiol.">
        <title>Jeotgalibaca dankookensis gen. nov., sp. nov., a member of the family Carnobacteriaceae, isolated from seujeot (Korean traditional food).</title>
        <authorList>
            <person name="Lee D.G."/>
            <person name="Trujillo M.E."/>
            <person name="Kang H."/>
            <person name="Ahn T.Y."/>
        </authorList>
    </citation>
    <scope>NUCLEOTIDE SEQUENCE [LARGE SCALE GENOMIC DNA]</scope>
    <source>
        <strain evidence="3 4">EX-07</strain>
    </source>
</reference>
<dbReference type="KEGG" id="jda:BW727_100395"/>
<dbReference type="GO" id="GO:0008836">
    <property type="term" value="F:diaminopimelate decarboxylase activity"/>
    <property type="evidence" value="ECO:0007669"/>
    <property type="project" value="UniProtKB-EC"/>
</dbReference>
<feature type="domain" description="Alanine racemase N-terminal" evidence="1">
    <location>
        <begin position="34"/>
        <end position="264"/>
    </location>
</feature>
<evidence type="ECO:0000259" key="2">
    <source>
        <dbReference type="Pfam" id="PF21279"/>
    </source>
</evidence>
<gene>
    <name evidence="3" type="primary">lysA</name>
    <name evidence="3" type="ORF">BW727_100395</name>
</gene>
<sequence length="385" mass="43361">MFMKKTIERNPNLINTAIQLHQLGEIQPDTYVLDVDTILKNARLILDEANKQGVELYFMLKQIGRNPDLAKLLIEAGFPAAVVVDFREAKTMMANHIPLGNVGHLVQIPTHLLREIMEYGTQYITIYSLDKLKEINQVAKELGITQKVLVRVVDEGDALYPGQYGGFELKDLSKYIEDFKKMKHIEIAGATSFPCFLQNTRKDILEKTNNADTILKAQNLLLDAGFPARELNMPSTTSVYTLPFIHELKGTQGEPGHALTGTTPMHAEKDLPEVPAYVYVSEVSHNFKGHAYLYGGGLYRRGNLKHVLFDQKGKRWQSTIKPLPEENIDYYLEVNEEEPVGTTAIMALRTQIFVTRSEVALVKGIQIGIPKIMGIYDSQGKYLRG</sequence>
<dbReference type="RefSeq" id="WP_062468351.1">
    <property type="nucleotide sequence ID" value="NZ_BBYN01000007.1"/>
</dbReference>
<proteinExistence type="predicted"/>
<evidence type="ECO:0000313" key="3">
    <source>
        <dbReference type="EMBL" id="AQS52788.1"/>
    </source>
</evidence>
<dbReference type="Pfam" id="PF01168">
    <property type="entry name" value="Ala_racemase_N"/>
    <property type="match status" value="1"/>
</dbReference>
<dbReference type="STRING" id="708126.BW727_100395"/>
<dbReference type="SUPFAM" id="SSF51419">
    <property type="entry name" value="PLP-binding barrel"/>
    <property type="match status" value="1"/>
</dbReference>
<feature type="domain" description="YhfX-like C-terminal" evidence="2">
    <location>
        <begin position="278"/>
        <end position="372"/>
    </location>
</feature>